<organism evidence="2 3">
    <name type="scientific">Candidatus Roizmanbacteria bacterium CG10_big_fil_rev_8_21_14_0_10_39_6</name>
    <dbReference type="NCBI Taxonomy" id="1974853"/>
    <lineage>
        <taxon>Bacteria</taxon>
        <taxon>Candidatus Roizmaniibacteriota</taxon>
    </lineage>
</organism>
<dbReference type="AlphaFoldDB" id="A0A2M8KT35"/>
<accession>A0A2M8KT35</accession>
<dbReference type="Gene3D" id="3.30.470.20">
    <property type="entry name" value="ATP-grasp fold, B domain"/>
    <property type="match status" value="1"/>
</dbReference>
<keyword evidence="2" id="KW-0687">Ribonucleoprotein</keyword>
<name>A0A2M8KT35_9BACT</name>
<evidence type="ECO:0000259" key="1">
    <source>
        <dbReference type="Pfam" id="PF08443"/>
    </source>
</evidence>
<evidence type="ECO:0000313" key="3">
    <source>
        <dbReference type="Proteomes" id="UP000229554"/>
    </source>
</evidence>
<dbReference type="PANTHER" id="PTHR21621">
    <property type="entry name" value="RIBOSOMAL PROTEIN S6 MODIFICATION PROTEIN"/>
    <property type="match status" value="1"/>
</dbReference>
<dbReference type="GO" id="GO:0005737">
    <property type="term" value="C:cytoplasm"/>
    <property type="evidence" value="ECO:0007669"/>
    <property type="project" value="TreeGrafter"/>
</dbReference>
<dbReference type="SUPFAM" id="SSF56059">
    <property type="entry name" value="Glutathione synthetase ATP-binding domain-like"/>
    <property type="match status" value="1"/>
</dbReference>
<sequence length="112" mass="12265">IQKKQGRDIRAFVINGHTICAIYRNSPHWITNTARGGVASNCVVDRALETICKNASHAVGGGILAMDVVETKDGYVINEINHTMEFKNSEIPTKVSISGHIVDYCLQIVQAQ</sequence>
<reference evidence="3" key="1">
    <citation type="submission" date="2017-09" db="EMBL/GenBank/DDBJ databases">
        <title>Depth-based differentiation of microbial function through sediment-hosted aquifers and enrichment of novel symbionts in the deep terrestrial subsurface.</title>
        <authorList>
            <person name="Probst A.J."/>
            <person name="Ladd B."/>
            <person name="Jarett J.K."/>
            <person name="Geller-Mcgrath D.E."/>
            <person name="Sieber C.M.K."/>
            <person name="Emerson J.B."/>
            <person name="Anantharaman K."/>
            <person name="Thomas B.C."/>
            <person name="Malmstrom R."/>
            <person name="Stieglmeier M."/>
            <person name="Klingl A."/>
            <person name="Woyke T."/>
            <person name="Ryan C.M."/>
            <person name="Banfield J.F."/>
        </authorList>
    </citation>
    <scope>NUCLEOTIDE SEQUENCE [LARGE SCALE GENOMIC DNA]</scope>
</reference>
<dbReference type="InterPro" id="IPR013651">
    <property type="entry name" value="ATP-grasp_RimK-type"/>
</dbReference>
<keyword evidence="2" id="KW-0436">Ligase</keyword>
<dbReference type="EMBL" id="PFED01000070">
    <property type="protein sequence ID" value="PJE63040.1"/>
    <property type="molecule type" value="Genomic_DNA"/>
</dbReference>
<keyword evidence="2" id="KW-0689">Ribosomal protein</keyword>
<comment type="caution">
    <text evidence="2">The sequence shown here is derived from an EMBL/GenBank/DDBJ whole genome shotgun (WGS) entry which is preliminary data.</text>
</comment>
<dbReference type="GO" id="GO:0018169">
    <property type="term" value="F:ribosomal S6-glutamic acid ligase activity"/>
    <property type="evidence" value="ECO:0007669"/>
    <property type="project" value="TreeGrafter"/>
</dbReference>
<evidence type="ECO:0000313" key="2">
    <source>
        <dbReference type="EMBL" id="PJE63040.1"/>
    </source>
</evidence>
<dbReference type="Pfam" id="PF08443">
    <property type="entry name" value="RimK"/>
    <property type="match status" value="1"/>
</dbReference>
<feature type="non-terminal residue" evidence="2">
    <location>
        <position position="1"/>
    </location>
</feature>
<protein>
    <submittedName>
        <fullName evidence="2">30S ribosomal protein S6--L-glutamate ligase</fullName>
    </submittedName>
</protein>
<proteinExistence type="predicted"/>
<dbReference type="GO" id="GO:0009432">
    <property type="term" value="P:SOS response"/>
    <property type="evidence" value="ECO:0007669"/>
    <property type="project" value="TreeGrafter"/>
</dbReference>
<dbReference type="GO" id="GO:0005840">
    <property type="term" value="C:ribosome"/>
    <property type="evidence" value="ECO:0007669"/>
    <property type="project" value="UniProtKB-KW"/>
</dbReference>
<feature type="domain" description="ATP-grasp fold RimK-type" evidence="1">
    <location>
        <begin position="1"/>
        <end position="104"/>
    </location>
</feature>
<dbReference type="PANTHER" id="PTHR21621:SF0">
    <property type="entry name" value="BETA-CITRYLGLUTAMATE SYNTHASE B-RELATED"/>
    <property type="match status" value="1"/>
</dbReference>
<dbReference type="Proteomes" id="UP000229554">
    <property type="component" value="Unassembled WGS sequence"/>
</dbReference>
<gene>
    <name evidence="2" type="ORF">COU88_01660</name>
</gene>